<dbReference type="InterPro" id="IPR029787">
    <property type="entry name" value="Nucleotide_cyclase"/>
</dbReference>
<dbReference type="Pfam" id="PF13188">
    <property type="entry name" value="PAS_8"/>
    <property type="match status" value="1"/>
</dbReference>
<dbReference type="SMART" id="SM00448">
    <property type="entry name" value="REC"/>
    <property type="match status" value="1"/>
</dbReference>
<feature type="domain" description="GGDEF" evidence="8">
    <location>
        <begin position="855"/>
        <end position="983"/>
    </location>
</feature>
<dbReference type="InterPro" id="IPR013655">
    <property type="entry name" value="PAS_fold_3"/>
</dbReference>
<evidence type="ECO:0000256" key="3">
    <source>
        <dbReference type="ARBA" id="ARBA00022777"/>
    </source>
</evidence>
<dbReference type="PANTHER" id="PTHR44757:SF2">
    <property type="entry name" value="BIOFILM ARCHITECTURE MAINTENANCE PROTEIN MBAA"/>
    <property type="match status" value="1"/>
</dbReference>
<dbReference type="SUPFAM" id="SSF52172">
    <property type="entry name" value="CheY-like"/>
    <property type="match status" value="1"/>
</dbReference>
<dbReference type="EMBL" id="MUZR01000032">
    <property type="protein sequence ID" value="OOC09886.1"/>
    <property type="molecule type" value="Genomic_DNA"/>
</dbReference>
<dbReference type="InterPro" id="IPR000014">
    <property type="entry name" value="PAS"/>
</dbReference>
<dbReference type="Pfam" id="PF00990">
    <property type="entry name" value="GGDEF"/>
    <property type="match status" value="1"/>
</dbReference>
<evidence type="ECO:0000256" key="1">
    <source>
        <dbReference type="ARBA" id="ARBA00001946"/>
    </source>
</evidence>
<dbReference type="SUPFAM" id="SSF55073">
    <property type="entry name" value="Nucleotide cyclase"/>
    <property type="match status" value="1"/>
</dbReference>
<dbReference type="InterPro" id="IPR000160">
    <property type="entry name" value="GGDEF_dom"/>
</dbReference>
<feature type="domain" description="Response regulatory" evidence="5">
    <location>
        <begin position="18"/>
        <end position="138"/>
    </location>
</feature>
<dbReference type="InterPro" id="IPR003018">
    <property type="entry name" value="GAF"/>
</dbReference>
<dbReference type="STRING" id="252474.B1A74_08705"/>
<dbReference type="PROSITE" id="PS50112">
    <property type="entry name" value="PAS"/>
    <property type="match status" value="3"/>
</dbReference>
<evidence type="ECO:0000256" key="4">
    <source>
        <dbReference type="PROSITE-ProRule" id="PRU00169"/>
    </source>
</evidence>
<feature type="modified residue" description="4-aspartylphosphate" evidence="4">
    <location>
        <position position="73"/>
    </location>
</feature>
<dbReference type="Gene3D" id="3.40.50.2300">
    <property type="match status" value="1"/>
</dbReference>
<feature type="domain" description="PAS" evidence="6">
    <location>
        <begin position="690"/>
        <end position="740"/>
    </location>
</feature>
<gene>
    <name evidence="9" type="ORF">B1A74_08705</name>
</gene>
<dbReference type="SMART" id="SM00091">
    <property type="entry name" value="PAS"/>
    <property type="match status" value="4"/>
</dbReference>
<dbReference type="AlphaFoldDB" id="A0A1V2ZXV1"/>
<dbReference type="InterPro" id="IPR029016">
    <property type="entry name" value="GAF-like_dom_sf"/>
</dbReference>
<accession>A0A1V2ZXV1</accession>
<keyword evidence="3" id="KW-0418">Kinase</keyword>
<dbReference type="GO" id="GO:0000160">
    <property type="term" value="P:phosphorelay signal transduction system"/>
    <property type="evidence" value="ECO:0007669"/>
    <property type="project" value="InterPro"/>
</dbReference>
<feature type="domain" description="PAC" evidence="7">
    <location>
        <begin position="648"/>
        <end position="700"/>
    </location>
</feature>
<dbReference type="SUPFAM" id="SSF55781">
    <property type="entry name" value="GAF domain-like"/>
    <property type="match status" value="1"/>
</dbReference>
<dbReference type="PROSITE" id="PS50887">
    <property type="entry name" value="GGDEF"/>
    <property type="match status" value="1"/>
</dbReference>
<dbReference type="FunFam" id="3.30.70.270:FF:000001">
    <property type="entry name" value="Diguanylate cyclase domain protein"/>
    <property type="match status" value="1"/>
</dbReference>
<protein>
    <submittedName>
        <fullName evidence="9">PAS domain S-box protein</fullName>
    </submittedName>
</protein>
<evidence type="ECO:0000313" key="9">
    <source>
        <dbReference type="EMBL" id="OOC09886.1"/>
    </source>
</evidence>
<dbReference type="InterPro" id="IPR001610">
    <property type="entry name" value="PAC"/>
</dbReference>
<reference evidence="9 10" key="1">
    <citation type="submission" date="2017-02" db="EMBL/GenBank/DDBJ databases">
        <title>Genomic diversity within the haloalkaliphilic genus Thioalkalivibrio.</title>
        <authorList>
            <person name="Ahn A.-C."/>
            <person name="Meier-Kolthoff J."/>
            <person name="Overmars L."/>
            <person name="Richter M."/>
            <person name="Woyke T."/>
            <person name="Sorokin D.Y."/>
            <person name="Muyzer G."/>
        </authorList>
    </citation>
    <scope>NUCLEOTIDE SEQUENCE [LARGE SCALE GENOMIC DNA]</scope>
    <source>
        <strain evidence="9 10">HL17</strain>
    </source>
</reference>
<dbReference type="InterPro" id="IPR011006">
    <property type="entry name" value="CheY-like_superfamily"/>
</dbReference>
<evidence type="ECO:0000256" key="2">
    <source>
        <dbReference type="ARBA" id="ARBA00022679"/>
    </source>
</evidence>
<dbReference type="Proteomes" id="UP000189177">
    <property type="component" value="Unassembled WGS sequence"/>
</dbReference>
<name>A0A1V2ZXV1_9GAMM</name>
<dbReference type="InterPro" id="IPR001789">
    <property type="entry name" value="Sig_transdc_resp-reg_receiver"/>
</dbReference>
<dbReference type="InterPro" id="IPR043128">
    <property type="entry name" value="Rev_trsase/Diguanyl_cyclase"/>
</dbReference>
<dbReference type="SMART" id="SM00086">
    <property type="entry name" value="PAC"/>
    <property type="match status" value="4"/>
</dbReference>
<dbReference type="PROSITE" id="PS50110">
    <property type="entry name" value="RESPONSE_REGULATORY"/>
    <property type="match status" value="1"/>
</dbReference>
<dbReference type="InterPro" id="IPR000700">
    <property type="entry name" value="PAS-assoc_C"/>
</dbReference>
<keyword evidence="4" id="KW-0597">Phosphoprotein</keyword>
<feature type="domain" description="PAS" evidence="6">
    <location>
        <begin position="273"/>
        <end position="314"/>
    </location>
</feature>
<dbReference type="InterPro" id="IPR052155">
    <property type="entry name" value="Biofilm_reg_signaling"/>
</dbReference>
<dbReference type="Gene3D" id="3.30.70.270">
    <property type="match status" value="1"/>
</dbReference>
<dbReference type="Pfam" id="PF08447">
    <property type="entry name" value="PAS_3"/>
    <property type="match status" value="1"/>
</dbReference>
<evidence type="ECO:0000313" key="10">
    <source>
        <dbReference type="Proteomes" id="UP000189177"/>
    </source>
</evidence>
<evidence type="ECO:0000259" key="8">
    <source>
        <dbReference type="PROSITE" id="PS50887"/>
    </source>
</evidence>
<feature type="domain" description="PAC" evidence="7">
    <location>
        <begin position="224"/>
        <end position="276"/>
    </location>
</feature>
<feature type="domain" description="PAC" evidence="7">
    <location>
        <begin position="770"/>
        <end position="823"/>
    </location>
</feature>
<sequence length="983" mass="111156">MPPRASEPPRPEDSPRLSVLLVEDNMGDAALVRDLLAIPTGATRFDTTHCGRLQEAREHLARDAAAFDAILLDLNLPDSDPDETLQRVLSTTREIPVVVLTGDDHAATGAHAIEAGAEDFLSKNRLGEDLLQRSLVYAVTRHRARRELAQQEALYRSLVEDHPHLVTRYLPDTTLLHANRSMLEHLGRTSEELLGQRWLDWTPEADAGRVRAHLESFTPERPVGHFENTLPRADGELRTIMWSNRAFFDADGRITAFQGVGIDVTEQREAERGRERLIQILEATPDFVSMADAEGNILYVNRGGKELIGLPGAEGGADPEQDRTFFSGERAGEWLAPEWARERLAAEGLPTARRTGFWEGESALLHVDGHEIPVSQRIIAHFDDDGEPEYYSTIIRDIRPEKTREALEQRRQNALQDLHRITSTADTEDAGKLRALLELGLREFAMNHGRLVRVDDGSRRILEAAGEWPEGAGEPGDRDANFCDNALTETGPVGFHAPEARETGCSISESPEARACLGMPVYVNDELRAVLSFVARRPREPFVPFERDLINLMAQWIGHELTRREQRLALERERNLFMAGPTLIFAWDNAPGWPIQYVSPNVREILGYDPQELAGERTPHNDLVHPDDRERVDREVQAHTDDRSANFQHTPYRMRHRDGGWRWMLDFTTIERDEFGAVDHYHGYLVDITERRELEEELELLAATFRASHAIFITDADGRILRANPAFEEITGYSAAESIGANPRELLKSGAHGRTFYLDLFNRLDEQGHWEGEIWDRRKDGVLIPLYMSITALRSGDDGPVEHYVAVFHDISRQKHLEAELERQALHDRLTGVPNRRHLESLLEQEASRSDRHGESFSVLLLDLDRFKAVNDTFGHDVGDEVLQTLVRVLQERLRKSDVVGRWGGEEFMILLPATDLQHARKVAETLRSRVGKAVFPGPGHITVSIGVSEYQPGEPLKDTFKRADDALYEAKRRGRNRVAAHE</sequence>
<proteinExistence type="predicted"/>
<evidence type="ECO:0000259" key="5">
    <source>
        <dbReference type="PROSITE" id="PS50110"/>
    </source>
</evidence>
<dbReference type="OrthoDB" id="5777275at2"/>
<comment type="caution">
    <text evidence="9">The sequence shown here is derived from an EMBL/GenBank/DDBJ whole genome shotgun (WGS) entry which is preliminary data.</text>
</comment>
<dbReference type="Pfam" id="PF13426">
    <property type="entry name" value="PAS_9"/>
    <property type="match status" value="1"/>
</dbReference>
<dbReference type="SUPFAM" id="SSF55785">
    <property type="entry name" value="PYP-like sensor domain (PAS domain)"/>
    <property type="match status" value="4"/>
</dbReference>
<evidence type="ECO:0000259" key="7">
    <source>
        <dbReference type="PROSITE" id="PS50113"/>
    </source>
</evidence>
<dbReference type="NCBIfam" id="TIGR00229">
    <property type="entry name" value="sensory_box"/>
    <property type="match status" value="3"/>
</dbReference>
<dbReference type="CDD" id="cd00130">
    <property type="entry name" value="PAS"/>
    <property type="match status" value="4"/>
</dbReference>
<dbReference type="Gene3D" id="3.30.450.40">
    <property type="match status" value="1"/>
</dbReference>
<dbReference type="Pfam" id="PF00072">
    <property type="entry name" value="Response_reg"/>
    <property type="match status" value="1"/>
</dbReference>
<dbReference type="PANTHER" id="PTHR44757">
    <property type="entry name" value="DIGUANYLATE CYCLASE DGCP"/>
    <property type="match status" value="1"/>
</dbReference>
<dbReference type="GO" id="GO:0016301">
    <property type="term" value="F:kinase activity"/>
    <property type="evidence" value="ECO:0007669"/>
    <property type="project" value="UniProtKB-KW"/>
</dbReference>
<dbReference type="Gene3D" id="3.30.450.20">
    <property type="entry name" value="PAS domain"/>
    <property type="match status" value="4"/>
</dbReference>
<dbReference type="InterPro" id="IPR035965">
    <property type="entry name" value="PAS-like_dom_sf"/>
</dbReference>
<dbReference type="SMART" id="SM00267">
    <property type="entry name" value="GGDEF"/>
    <property type="match status" value="1"/>
</dbReference>
<dbReference type="Pfam" id="PF08448">
    <property type="entry name" value="PAS_4"/>
    <property type="match status" value="1"/>
</dbReference>
<dbReference type="CDD" id="cd01949">
    <property type="entry name" value="GGDEF"/>
    <property type="match status" value="1"/>
</dbReference>
<dbReference type="RefSeq" id="WP_077244404.1">
    <property type="nucleotide sequence ID" value="NZ_MUZR01000032.1"/>
</dbReference>
<dbReference type="InterPro" id="IPR013656">
    <property type="entry name" value="PAS_4"/>
</dbReference>
<feature type="domain" description="PAS" evidence="6">
    <location>
        <begin position="569"/>
        <end position="643"/>
    </location>
</feature>
<dbReference type="PROSITE" id="PS50113">
    <property type="entry name" value="PAC"/>
    <property type="match status" value="3"/>
</dbReference>
<comment type="cofactor">
    <cofactor evidence="1">
        <name>Mg(2+)</name>
        <dbReference type="ChEBI" id="CHEBI:18420"/>
    </cofactor>
</comment>
<dbReference type="CDD" id="cd00156">
    <property type="entry name" value="REC"/>
    <property type="match status" value="1"/>
</dbReference>
<evidence type="ECO:0000259" key="6">
    <source>
        <dbReference type="PROSITE" id="PS50112"/>
    </source>
</evidence>
<dbReference type="Pfam" id="PF01590">
    <property type="entry name" value="GAF"/>
    <property type="match status" value="1"/>
</dbReference>
<keyword evidence="2" id="KW-0808">Transferase</keyword>
<organism evidence="9 10">
    <name type="scientific">Thioalkalivibrio halophilus</name>
    <dbReference type="NCBI Taxonomy" id="252474"/>
    <lineage>
        <taxon>Bacteria</taxon>
        <taxon>Pseudomonadati</taxon>
        <taxon>Pseudomonadota</taxon>
        <taxon>Gammaproteobacteria</taxon>
        <taxon>Chromatiales</taxon>
        <taxon>Ectothiorhodospiraceae</taxon>
        <taxon>Thioalkalivibrio</taxon>
    </lineage>
</organism>
<dbReference type="NCBIfam" id="TIGR00254">
    <property type="entry name" value="GGDEF"/>
    <property type="match status" value="1"/>
</dbReference>
<keyword evidence="10" id="KW-1185">Reference proteome</keyword>